<evidence type="ECO:0000313" key="4">
    <source>
        <dbReference type="Proteomes" id="UP000314986"/>
    </source>
</evidence>
<evidence type="ECO:0000313" key="3">
    <source>
        <dbReference type="Ensembl" id="ENSCMIP00000026267.1"/>
    </source>
</evidence>
<evidence type="ECO:0000256" key="1">
    <source>
        <dbReference type="SAM" id="MobiDB-lite"/>
    </source>
</evidence>
<dbReference type="AlphaFoldDB" id="A0A4W3IC14"/>
<reference evidence="4" key="3">
    <citation type="journal article" date="2014" name="Nature">
        <title>Elephant shark genome provides unique insights into gnathostome evolution.</title>
        <authorList>
            <consortium name="International Elephant Shark Genome Sequencing Consortium"/>
            <person name="Venkatesh B."/>
            <person name="Lee A.P."/>
            <person name="Ravi V."/>
            <person name="Maurya A.K."/>
            <person name="Lian M.M."/>
            <person name="Swann J.B."/>
            <person name="Ohta Y."/>
            <person name="Flajnik M.F."/>
            <person name="Sutoh Y."/>
            <person name="Kasahara M."/>
            <person name="Hoon S."/>
            <person name="Gangu V."/>
            <person name="Roy S.W."/>
            <person name="Irimia M."/>
            <person name="Korzh V."/>
            <person name="Kondrychyn I."/>
            <person name="Lim Z.W."/>
            <person name="Tay B.H."/>
            <person name="Tohari S."/>
            <person name="Kong K.W."/>
            <person name="Ho S."/>
            <person name="Lorente-Galdos B."/>
            <person name="Quilez J."/>
            <person name="Marques-Bonet T."/>
            <person name="Raney B.J."/>
            <person name="Ingham P.W."/>
            <person name="Tay A."/>
            <person name="Hillier L.W."/>
            <person name="Minx P."/>
            <person name="Boehm T."/>
            <person name="Wilson R.K."/>
            <person name="Brenner S."/>
            <person name="Warren W.C."/>
        </authorList>
    </citation>
    <scope>NUCLEOTIDE SEQUENCE [LARGE SCALE GENOMIC DNA]</scope>
</reference>
<dbReference type="InParanoid" id="A0A4W3IC14"/>
<dbReference type="PANTHER" id="PTHR13902">
    <property type="entry name" value="SERINE/THREONINE-PROTEIN KINASE WNK WITH NO LYSINE -RELATED"/>
    <property type="match status" value="1"/>
</dbReference>
<feature type="region of interest" description="Disordered" evidence="1">
    <location>
        <begin position="1"/>
        <end position="40"/>
    </location>
</feature>
<dbReference type="Proteomes" id="UP000314986">
    <property type="component" value="Unassembled WGS sequence"/>
</dbReference>
<gene>
    <name evidence="3" type="primary">LOC103185038</name>
</gene>
<reference evidence="3" key="5">
    <citation type="submission" date="2025-09" db="UniProtKB">
        <authorList>
            <consortium name="Ensembl"/>
        </authorList>
    </citation>
    <scope>IDENTIFICATION</scope>
</reference>
<feature type="domain" description="Serine/threonine-protein kinase WNK CCTL2" evidence="2">
    <location>
        <begin position="39"/>
        <end position="112"/>
    </location>
</feature>
<dbReference type="Gene3D" id="3.10.20.90">
    <property type="entry name" value="Phosphatidylinositol 3-kinase Catalytic Subunit, Chain A, domain 1"/>
    <property type="match status" value="1"/>
</dbReference>
<sequence length="155" mass="17740">MSDGYEGIHSSGKQESRSSKKHHRRSTRTRSRQEKTSKPKLTILNVSNIGDKMVECQLETHNHKMVTFKFDLDGDAPDEIACYMVENDFILETEKEIFIEQMKDIIDKAEDMLSEYTEGERASEQGINLQQAVVRSNAEREYCILAEGGLSYVQS</sequence>
<reference evidence="3" key="4">
    <citation type="submission" date="2025-08" db="UniProtKB">
        <authorList>
            <consortium name="Ensembl"/>
        </authorList>
    </citation>
    <scope>IDENTIFICATION</scope>
</reference>
<accession>A0A4W3IC14</accession>
<dbReference type="GeneTree" id="ENSGT00940000157161"/>
<dbReference type="InterPro" id="IPR056865">
    <property type="entry name" value="CCTL2_WNK"/>
</dbReference>
<keyword evidence="4" id="KW-1185">Reference proteome</keyword>
<organism evidence="3 4">
    <name type="scientific">Callorhinchus milii</name>
    <name type="common">Ghost shark</name>
    <dbReference type="NCBI Taxonomy" id="7868"/>
    <lineage>
        <taxon>Eukaryota</taxon>
        <taxon>Metazoa</taxon>
        <taxon>Chordata</taxon>
        <taxon>Craniata</taxon>
        <taxon>Vertebrata</taxon>
        <taxon>Chondrichthyes</taxon>
        <taxon>Holocephali</taxon>
        <taxon>Chimaeriformes</taxon>
        <taxon>Callorhinchidae</taxon>
        <taxon>Callorhinchus</taxon>
    </lineage>
</organism>
<dbReference type="STRING" id="7868.ENSCMIP00000026267"/>
<dbReference type="Ensembl" id="ENSCMIT00000026695.1">
    <property type="protein sequence ID" value="ENSCMIP00000026267.1"/>
    <property type="gene ID" value="ENSCMIG00000011522.1"/>
</dbReference>
<evidence type="ECO:0000259" key="2">
    <source>
        <dbReference type="Pfam" id="PF24889"/>
    </source>
</evidence>
<proteinExistence type="predicted"/>
<feature type="compositionally biased region" description="Basic residues" evidence="1">
    <location>
        <begin position="19"/>
        <end position="30"/>
    </location>
</feature>
<dbReference type="InterPro" id="IPR050588">
    <property type="entry name" value="WNK_Ser-Thr_kinase"/>
</dbReference>
<name>A0A4W3IC14_CALMI</name>
<reference evidence="4" key="1">
    <citation type="journal article" date="2006" name="Science">
        <title>Ancient noncoding elements conserved in the human genome.</title>
        <authorList>
            <person name="Venkatesh B."/>
            <person name="Kirkness E.F."/>
            <person name="Loh Y.H."/>
            <person name="Halpern A.L."/>
            <person name="Lee A.P."/>
            <person name="Johnson J."/>
            <person name="Dandona N."/>
            <person name="Viswanathan L.D."/>
            <person name="Tay A."/>
            <person name="Venter J.C."/>
            <person name="Strausberg R.L."/>
            <person name="Brenner S."/>
        </authorList>
    </citation>
    <scope>NUCLEOTIDE SEQUENCE [LARGE SCALE GENOMIC DNA]</scope>
</reference>
<protein>
    <recommendedName>
        <fullName evidence="2">Serine/threonine-protein kinase WNK CCTL2 domain-containing protein</fullName>
    </recommendedName>
</protein>
<dbReference type="FunFam" id="3.10.20.90:FF:000012">
    <property type="entry name" value="Serine/threonine-protein kinase WNK1 isoform 2"/>
    <property type="match status" value="1"/>
</dbReference>
<reference evidence="4" key="2">
    <citation type="journal article" date="2007" name="PLoS Biol.">
        <title>Survey sequencing and comparative analysis of the elephant shark (Callorhinchus milii) genome.</title>
        <authorList>
            <person name="Venkatesh B."/>
            <person name="Kirkness E.F."/>
            <person name="Loh Y.H."/>
            <person name="Halpern A.L."/>
            <person name="Lee A.P."/>
            <person name="Johnson J."/>
            <person name="Dandona N."/>
            <person name="Viswanathan L.D."/>
            <person name="Tay A."/>
            <person name="Venter J.C."/>
            <person name="Strausberg R.L."/>
            <person name="Brenner S."/>
        </authorList>
    </citation>
    <scope>NUCLEOTIDE SEQUENCE [LARGE SCALE GENOMIC DNA]</scope>
</reference>
<dbReference type="Pfam" id="PF24889">
    <property type="entry name" value="CCTL2_WNK"/>
    <property type="match status" value="1"/>
</dbReference>